<evidence type="ECO:0000313" key="2">
    <source>
        <dbReference type="Proteomes" id="UP000313359"/>
    </source>
</evidence>
<keyword evidence="2" id="KW-1185">Reference proteome</keyword>
<proteinExistence type="predicted"/>
<dbReference type="EMBL" id="ML122254">
    <property type="protein sequence ID" value="RPD64290.1"/>
    <property type="molecule type" value="Genomic_DNA"/>
</dbReference>
<evidence type="ECO:0000313" key="1">
    <source>
        <dbReference type="EMBL" id="RPD64290.1"/>
    </source>
</evidence>
<protein>
    <submittedName>
        <fullName evidence="1">Uncharacterized protein</fullName>
    </submittedName>
</protein>
<name>A0A5C2SKX5_9APHY</name>
<accession>A0A5C2SKX5</accession>
<dbReference type="AlphaFoldDB" id="A0A5C2SKX5"/>
<dbReference type="Proteomes" id="UP000313359">
    <property type="component" value="Unassembled WGS sequence"/>
</dbReference>
<organism evidence="1 2">
    <name type="scientific">Lentinus tigrinus ALCF2SS1-6</name>
    <dbReference type="NCBI Taxonomy" id="1328759"/>
    <lineage>
        <taxon>Eukaryota</taxon>
        <taxon>Fungi</taxon>
        <taxon>Dikarya</taxon>
        <taxon>Basidiomycota</taxon>
        <taxon>Agaricomycotina</taxon>
        <taxon>Agaricomycetes</taxon>
        <taxon>Polyporales</taxon>
        <taxon>Polyporaceae</taxon>
        <taxon>Lentinus</taxon>
    </lineage>
</organism>
<gene>
    <name evidence="1" type="ORF">L227DRAFT_560989</name>
</gene>
<sequence length="101" mass="11499">MQGPFNEDVTSDEVLLILDLFYSPPSQPVVDHGPAWPETAFSILPFDKTMSLPLEAMLSVRVTPFAQSLMVISMQPQYEDDKEDWLLEIPLNDEKDDEVED</sequence>
<reference evidence="1" key="1">
    <citation type="journal article" date="2018" name="Genome Biol. Evol.">
        <title>Genomics and development of Lentinus tigrinus, a white-rot wood-decaying mushroom with dimorphic fruiting bodies.</title>
        <authorList>
            <person name="Wu B."/>
            <person name="Xu Z."/>
            <person name="Knudson A."/>
            <person name="Carlson A."/>
            <person name="Chen N."/>
            <person name="Kovaka S."/>
            <person name="LaButti K."/>
            <person name="Lipzen A."/>
            <person name="Pennachio C."/>
            <person name="Riley R."/>
            <person name="Schakwitz W."/>
            <person name="Umezawa K."/>
            <person name="Ohm R.A."/>
            <person name="Grigoriev I.V."/>
            <person name="Nagy L.G."/>
            <person name="Gibbons J."/>
            <person name="Hibbett D."/>
        </authorList>
    </citation>
    <scope>NUCLEOTIDE SEQUENCE [LARGE SCALE GENOMIC DNA]</scope>
    <source>
        <strain evidence="1">ALCF2SS1-6</strain>
    </source>
</reference>